<dbReference type="EMBL" id="CP104550">
    <property type="protein sequence ID" value="UXH30928.1"/>
    <property type="molecule type" value="Genomic_DNA"/>
</dbReference>
<feature type="region of interest" description="Disordered" evidence="1">
    <location>
        <begin position="48"/>
        <end position="67"/>
    </location>
</feature>
<dbReference type="KEGG" id="mwo:MWSIV6_1001"/>
<dbReference type="InterPro" id="IPR014229">
    <property type="entry name" value="Spore_YtfJ"/>
</dbReference>
<evidence type="ECO:0000313" key="2">
    <source>
        <dbReference type="EMBL" id="UXH30928.1"/>
    </source>
</evidence>
<dbReference type="PANTHER" id="PTHR39162">
    <property type="entry name" value="GLL3345 PROTEIN"/>
    <property type="match status" value="1"/>
</dbReference>
<organism evidence="2">
    <name type="scientific">Methanothermobacter wolfeii</name>
    <name type="common">Methanobacterium wolfei</name>
    <dbReference type="NCBI Taxonomy" id="145261"/>
    <lineage>
        <taxon>Archaea</taxon>
        <taxon>Methanobacteriati</taxon>
        <taxon>Methanobacteriota</taxon>
        <taxon>Methanomada group</taxon>
        <taxon>Methanobacteria</taxon>
        <taxon>Methanobacteriales</taxon>
        <taxon>Methanobacteriaceae</taxon>
        <taxon>Methanothermobacter</taxon>
    </lineage>
</organism>
<proteinExistence type="predicted"/>
<dbReference type="GeneID" id="58978637"/>
<protein>
    <submittedName>
        <fullName evidence="2">Spore germination protein GerW family protein</fullName>
    </submittedName>
</protein>
<dbReference type="Pfam" id="PF09579">
    <property type="entry name" value="Spore_YtfJ"/>
    <property type="match status" value="1"/>
</dbReference>
<dbReference type="PANTHER" id="PTHR39162:SF1">
    <property type="entry name" value="SPORULATION PROTEIN YTFJ"/>
    <property type="match status" value="1"/>
</dbReference>
<accession>A0A9E7RT94</accession>
<dbReference type="PIRSF" id="PIRSF021377">
    <property type="entry name" value="YtfJ"/>
    <property type="match status" value="1"/>
</dbReference>
<name>A0A9E7RT94_METWO</name>
<evidence type="ECO:0000256" key="1">
    <source>
        <dbReference type="SAM" id="MobiDB-lite"/>
    </source>
</evidence>
<reference evidence="2" key="1">
    <citation type="submission" date="2022-09" db="EMBL/GenBank/DDBJ databases">
        <title>Characterization of three MwoI isoschizomers from sequenced genome and metagenomes.</title>
        <authorList>
            <person name="Fomenkov A."/>
            <person name="Xu S.Y."/>
            <person name="Roberts R.J."/>
        </authorList>
    </citation>
    <scope>NUCLEOTIDE SEQUENCE</scope>
    <source>
        <strain evidence="2">DSM 2970</strain>
    </source>
</reference>
<dbReference type="AlphaFoldDB" id="A0A9E7RT94"/>
<gene>
    <name evidence="2" type="ORF">N5910_05105</name>
</gene>
<dbReference type="Proteomes" id="UP001065373">
    <property type="component" value="Chromosome"/>
</dbReference>
<sequence>MKIEEPIKTTVEELRRLLDVKNLVGEPLETEDKILIPVMKMGVGFGAGMGEGRSSSSEGGAGSGAGAAAGVEPIAVIVILKDVRGPDGVRVIDLRSAGTGRIIQELGSTVTEVIKELSDNKKSEESSEE</sequence>
<dbReference type="RefSeq" id="WP_074359010.1">
    <property type="nucleotide sequence ID" value="NZ_CP104550.1"/>
</dbReference>
<dbReference type="GeneID" id="75106607"/>